<dbReference type="AlphaFoldDB" id="K0PZ53"/>
<feature type="domain" description="Glycosyltransferase 2-like" evidence="1">
    <location>
        <begin position="28"/>
        <end position="151"/>
    </location>
</feature>
<dbReference type="Proteomes" id="UP000009319">
    <property type="component" value="Unassembled WGS sequence"/>
</dbReference>
<comment type="caution">
    <text evidence="2">The sequence shown here is derived from an EMBL/GenBank/DDBJ whole genome shotgun (WGS) entry which is preliminary data.</text>
</comment>
<dbReference type="SUPFAM" id="SSF53448">
    <property type="entry name" value="Nucleotide-diphospho-sugar transferases"/>
    <property type="match status" value="1"/>
</dbReference>
<keyword evidence="2" id="KW-0808">Transferase</keyword>
<sequence>MTASVLNDHGKSSQTHESGRIEQKPLAVITVTYNSADVLPNLLSSLEEGLVGVSRFEVIVVDNNSRDDSVAIAKAHPIGARVIPTGRNGGYSAGINAGAAIVPADWNILILNPDLQLIPGAAVTMSNRLRDQTVGVVVPQILNSDGSLSLSLRREPSLMTVWSEALLGGLISRRLGTGEVIGDLKRYESPTNVDWATGAILMVSARARQVVGDWDERFFLYSEEVDYMRRVRMQGLAVAYEPQAKAMHIGGDTKASPFLFAVQTTSRLRDFNARSGPVRRMLFRAGVATGEAIRSFRDQSHRAALKAALSPVRPIVVA</sequence>
<name>K0PZ53_9HYPH</name>
<evidence type="ECO:0000313" key="3">
    <source>
        <dbReference type="Proteomes" id="UP000009319"/>
    </source>
</evidence>
<dbReference type="GO" id="GO:0016740">
    <property type="term" value="F:transferase activity"/>
    <property type="evidence" value="ECO:0007669"/>
    <property type="project" value="UniProtKB-KW"/>
</dbReference>
<dbReference type="Pfam" id="PF00535">
    <property type="entry name" value="Glycos_transf_2"/>
    <property type="match status" value="1"/>
</dbReference>
<gene>
    <name evidence="2" type="ORF">BN77_p10584</name>
</gene>
<dbReference type="InterPro" id="IPR029044">
    <property type="entry name" value="Nucleotide-diphossugar_trans"/>
</dbReference>
<dbReference type="EMBL" id="CANI01000043">
    <property type="protein sequence ID" value="CCM79323.1"/>
    <property type="molecule type" value="Genomic_DNA"/>
</dbReference>
<dbReference type="PANTHER" id="PTHR43179">
    <property type="entry name" value="RHAMNOSYLTRANSFERASE WBBL"/>
    <property type="match status" value="1"/>
</dbReference>
<dbReference type="HOGENOM" id="CLU_023845_0_5_5"/>
<keyword evidence="3" id="KW-1185">Reference proteome</keyword>
<protein>
    <submittedName>
        <fullName evidence="2">Glycosyl transferase family 2</fullName>
    </submittedName>
</protein>
<evidence type="ECO:0000259" key="1">
    <source>
        <dbReference type="Pfam" id="PF00535"/>
    </source>
</evidence>
<dbReference type="eggNOG" id="COG1216">
    <property type="taxonomic scope" value="Bacteria"/>
</dbReference>
<dbReference type="CDD" id="cd04186">
    <property type="entry name" value="GT_2_like_c"/>
    <property type="match status" value="1"/>
</dbReference>
<dbReference type="InterPro" id="IPR001173">
    <property type="entry name" value="Glyco_trans_2-like"/>
</dbReference>
<evidence type="ECO:0000313" key="2">
    <source>
        <dbReference type="EMBL" id="CCM79323.1"/>
    </source>
</evidence>
<dbReference type="RefSeq" id="WP_007536502.1">
    <property type="nucleotide sequence ID" value="NZ_HF536773.1"/>
</dbReference>
<dbReference type="STRING" id="1211777.BN77_p10584"/>
<reference evidence="2 3" key="1">
    <citation type="journal article" date="2013" name="Genome Announc.">
        <title>Draft Genome Sequence of Rhizobium mesoamericanum STM3625, a Nitrogen-Fixing Symbiont of Mimosa pudica Isolated in French Guiana (South America).</title>
        <authorList>
            <person name="Moulin L."/>
            <person name="Mornico D."/>
            <person name="Melkonian R."/>
            <person name="Klonowska A."/>
        </authorList>
    </citation>
    <scope>NUCLEOTIDE SEQUENCE [LARGE SCALE GENOMIC DNA]</scope>
    <source>
        <strain evidence="2 3">STM3625</strain>
    </source>
</reference>
<organism evidence="2 3">
    <name type="scientific">Rhizobium mesoamericanum STM3625</name>
    <dbReference type="NCBI Taxonomy" id="1211777"/>
    <lineage>
        <taxon>Bacteria</taxon>
        <taxon>Pseudomonadati</taxon>
        <taxon>Pseudomonadota</taxon>
        <taxon>Alphaproteobacteria</taxon>
        <taxon>Hyphomicrobiales</taxon>
        <taxon>Rhizobiaceae</taxon>
        <taxon>Rhizobium/Agrobacterium group</taxon>
        <taxon>Rhizobium</taxon>
    </lineage>
</organism>
<accession>K0PZ53</accession>
<dbReference type="Gene3D" id="3.90.550.10">
    <property type="entry name" value="Spore Coat Polysaccharide Biosynthesis Protein SpsA, Chain A"/>
    <property type="match status" value="1"/>
</dbReference>
<dbReference type="PANTHER" id="PTHR43179:SF7">
    <property type="entry name" value="RHAMNOSYLTRANSFERASE WBBL"/>
    <property type="match status" value="1"/>
</dbReference>
<proteinExistence type="predicted"/>